<comment type="similarity">
    <text evidence="1">Belongs to the AAA ATPase family.</text>
</comment>
<dbReference type="InterPro" id="IPR027417">
    <property type="entry name" value="P-loop_NTPase"/>
</dbReference>
<dbReference type="GO" id="GO:0005524">
    <property type="term" value="F:ATP binding"/>
    <property type="evidence" value="ECO:0007669"/>
    <property type="project" value="UniProtKB-KW"/>
</dbReference>
<evidence type="ECO:0000259" key="4">
    <source>
        <dbReference type="SMART" id="SM00382"/>
    </source>
</evidence>
<proteinExistence type="inferred from homology"/>
<keyword evidence="3" id="KW-0067">ATP-binding</keyword>
<name>A0AAW2HWL0_9NEOP</name>
<dbReference type="InterPro" id="IPR050168">
    <property type="entry name" value="AAA_ATPase_domain"/>
</dbReference>
<organism evidence="5">
    <name type="scientific">Menopon gallinae</name>
    <name type="common">poultry shaft louse</name>
    <dbReference type="NCBI Taxonomy" id="328185"/>
    <lineage>
        <taxon>Eukaryota</taxon>
        <taxon>Metazoa</taxon>
        <taxon>Ecdysozoa</taxon>
        <taxon>Arthropoda</taxon>
        <taxon>Hexapoda</taxon>
        <taxon>Insecta</taxon>
        <taxon>Pterygota</taxon>
        <taxon>Neoptera</taxon>
        <taxon>Paraneoptera</taxon>
        <taxon>Psocodea</taxon>
        <taxon>Troctomorpha</taxon>
        <taxon>Phthiraptera</taxon>
        <taxon>Amblycera</taxon>
        <taxon>Menoponidae</taxon>
        <taxon>Menopon</taxon>
    </lineage>
</organism>
<dbReference type="PANTHER" id="PTHR23077:SF12">
    <property type="entry name" value="PEROXISOMAL ATPASE PEX1"/>
    <property type="match status" value="1"/>
</dbReference>
<dbReference type="Gene3D" id="2.40.40.20">
    <property type="match status" value="1"/>
</dbReference>
<dbReference type="InterPro" id="IPR003959">
    <property type="entry name" value="ATPase_AAA_core"/>
</dbReference>
<dbReference type="GO" id="GO:0005829">
    <property type="term" value="C:cytosol"/>
    <property type="evidence" value="ECO:0007669"/>
    <property type="project" value="TreeGrafter"/>
</dbReference>
<accession>A0AAW2HWL0</accession>
<reference evidence="5" key="1">
    <citation type="journal article" date="2024" name="Gigascience">
        <title>Chromosome-level genome of the poultry shaft louse Menopon gallinae provides insight into the host-switching and adaptive evolution of parasitic lice.</title>
        <authorList>
            <person name="Xu Y."/>
            <person name="Ma L."/>
            <person name="Liu S."/>
            <person name="Liang Y."/>
            <person name="Liu Q."/>
            <person name="He Z."/>
            <person name="Tian L."/>
            <person name="Duan Y."/>
            <person name="Cai W."/>
            <person name="Li H."/>
            <person name="Song F."/>
        </authorList>
    </citation>
    <scope>NUCLEOTIDE SEQUENCE</scope>
    <source>
        <strain evidence="5">Cailab_2023a</strain>
    </source>
</reference>
<dbReference type="InterPro" id="IPR009010">
    <property type="entry name" value="Asp_de-COase-like_dom_sf"/>
</dbReference>
<dbReference type="SUPFAM" id="SSF52540">
    <property type="entry name" value="P-loop containing nucleoside triphosphate hydrolases"/>
    <property type="match status" value="2"/>
</dbReference>
<comment type="caution">
    <text evidence="5">The sequence shown here is derived from an EMBL/GenBank/DDBJ whole genome shotgun (WGS) entry which is preliminary data.</text>
</comment>
<evidence type="ECO:0000256" key="2">
    <source>
        <dbReference type="ARBA" id="ARBA00022741"/>
    </source>
</evidence>
<dbReference type="FunFam" id="3.40.50.300:FF:000149">
    <property type="entry name" value="Nuclear valosin-containing protein-like"/>
    <property type="match status" value="1"/>
</dbReference>
<protein>
    <recommendedName>
        <fullName evidence="4">AAA+ ATPase domain-containing protein</fullName>
    </recommendedName>
</protein>
<gene>
    <name evidence="5" type="ORF">PYX00_006690</name>
</gene>
<dbReference type="SUPFAM" id="SSF50692">
    <property type="entry name" value="ADC-like"/>
    <property type="match status" value="1"/>
</dbReference>
<dbReference type="PROSITE" id="PS00674">
    <property type="entry name" value="AAA"/>
    <property type="match status" value="1"/>
</dbReference>
<dbReference type="Gene3D" id="3.40.50.300">
    <property type="entry name" value="P-loop containing nucleotide triphosphate hydrolases"/>
    <property type="match status" value="2"/>
</dbReference>
<dbReference type="Pfam" id="PF00004">
    <property type="entry name" value="AAA"/>
    <property type="match status" value="2"/>
</dbReference>
<evidence type="ECO:0000313" key="5">
    <source>
        <dbReference type="EMBL" id="KAL0274214.1"/>
    </source>
</evidence>
<dbReference type="InterPro" id="IPR003593">
    <property type="entry name" value="AAA+_ATPase"/>
</dbReference>
<dbReference type="GO" id="GO:0005778">
    <property type="term" value="C:peroxisomal membrane"/>
    <property type="evidence" value="ECO:0007669"/>
    <property type="project" value="TreeGrafter"/>
</dbReference>
<dbReference type="GO" id="GO:0016887">
    <property type="term" value="F:ATP hydrolysis activity"/>
    <property type="evidence" value="ECO:0007669"/>
    <property type="project" value="InterPro"/>
</dbReference>
<dbReference type="InterPro" id="IPR003960">
    <property type="entry name" value="ATPase_AAA_CS"/>
</dbReference>
<dbReference type="EMBL" id="JARGDH010000003">
    <property type="protein sequence ID" value="KAL0274214.1"/>
    <property type="molecule type" value="Genomic_DNA"/>
</dbReference>
<dbReference type="GO" id="GO:0016558">
    <property type="term" value="P:protein import into peroxisome matrix"/>
    <property type="evidence" value="ECO:0007669"/>
    <property type="project" value="TreeGrafter"/>
</dbReference>
<feature type="domain" description="AAA+ ATPase" evidence="4">
    <location>
        <begin position="680"/>
        <end position="816"/>
    </location>
</feature>
<evidence type="ECO:0000256" key="3">
    <source>
        <dbReference type="ARBA" id="ARBA00022840"/>
    </source>
</evidence>
<dbReference type="PANTHER" id="PTHR23077">
    <property type="entry name" value="AAA-FAMILY ATPASE"/>
    <property type="match status" value="1"/>
</dbReference>
<evidence type="ECO:0000256" key="1">
    <source>
        <dbReference type="ARBA" id="ARBA00006914"/>
    </source>
</evidence>
<keyword evidence="2" id="KW-0547">Nucleotide-binding</keyword>
<feature type="domain" description="AAA+ ATPase" evidence="4">
    <location>
        <begin position="408"/>
        <end position="555"/>
    </location>
</feature>
<sequence length="820" mass="93307">MKDHFIIRFINADDCFLYLNKERRQDFIKDDSDKRCIKVKYGEEFCNFVYASLNDNFNNDIDDECIGINSTYAATLGLNEGQEVLLQKQCPPQLTKVYVRILDVSQDMEYECLGDLLMEKVRIVTLDHIIPIALYSHCNKTLLMHICKLEPKNDFGELVRGTEVIILDSPDSSVLNEDTCLQSSPENYAVNTKNNNGIETSEGSQDSRSRWFPVPRSLTGLVLKMTQKMTTNEYGNSARYVNRNNPGTIYQSKTLKYFIAGPTFAYKSKMPKQLRDKCFFPKNFVVNETTSNQPHDSFCKILNMSQGLKDAFNTFSFTNNFMYWYVNSFGDRSSDVLCCPDFVMRGLGMKIGSVMGVEEIKHTQDLLNEMKFYKDKERNIEEPVFPAGIEKIYKKVIKTVGDNMRCNQKINILIIGSAGMGKTFLLNSLANHFNEVFLHCVKIDCKSLRKLKVSDISKIFSKKLSECCKYQPSVLLIDDLDAFIIEATEGDHYSSMYREYIGNSIISLLSSYQKVNDIHFIATGSYPSKFKTISTDHGPLIFQSIHEIMELDPEERSFMLKHLISKEYPKYKVDDNTFIDDIKDRMKSYNIQDLCDFLDIVVLNCHSRTDTDKTKLIKSDFEAALSEKVPLSLYGVNLHNSPATRWEDIGGMEETKEMLNEMFSWPLKYQEVYKSCPLRLQCGVLLYGAPGTGKTLIAGAVASECGLNFISIKGPEILSKYVGASEQGIRDLFLRAKKAKPCLLFFDEFDSLASRRGSSNTDVNDRVVNQLLTELDGVEELTGVYILGATSRPDLLDPALLRPGRIDKTVYCTLPNEVFS</sequence>
<dbReference type="SMART" id="SM00382">
    <property type="entry name" value="AAA"/>
    <property type="match status" value="2"/>
</dbReference>
<dbReference type="AlphaFoldDB" id="A0AAW2HWL0"/>